<dbReference type="Proteomes" id="UP000053105">
    <property type="component" value="Unassembled WGS sequence"/>
</dbReference>
<gene>
    <name evidence="1" type="ORF">WN51_00954</name>
</gene>
<protein>
    <submittedName>
        <fullName evidence="1">Uncharacterized protein</fullName>
    </submittedName>
</protein>
<accession>A0A0M8ZYC0</accession>
<dbReference type="AlphaFoldDB" id="A0A0M8ZYC0"/>
<reference evidence="1 2" key="1">
    <citation type="submission" date="2015-07" db="EMBL/GenBank/DDBJ databases">
        <title>The genome of Melipona quadrifasciata.</title>
        <authorList>
            <person name="Pan H."/>
            <person name="Kapheim K."/>
        </authorList>
    </citation>
    <scope>NUCLEOTIDE SEQUENCE [LARGE SCALE GENOMIC DNA]</scope>
    <source>
        <strain evidence="1">0111107301</strain>
        <tissue evidence="1">Whole body</tissue>
    </source>
</reference>
<evidence type="ECO:0000313" key="1">
    <source>
        <dbReference type="EMBL" id="KOX72093.1"/>
    </source>
</evidence>
<evidence type="ECO:0000313" key="2">
    <source>
        <dbReference type="Proteomes" id="UP000053105"/>
    </source>
</evidence>
<keyword evidence="2" id="KW-1185">Reference proteome</keyword>
<name>A0A0M8ZYC0_9HYME</name>
<dbReference type="EMBL" id="KQ435824">
    <property type="protein sequence ID" value="KOX72093.1"/>
    <property type="molecule type" value="Genomic_DNA"/>
</dbReference>
<proteinExistence type="predicted"/>
<sequence>MVTVQHFKHLNPMEHLSQSNVELKQKIRKVWQSIDANDRRSLWPTTDGWLAGWLGAVVVATPSEVSQLAKLLKEQSWKTLDVELEKSDKSLRVSAKIGIITVFKPRHPVFEDPDDKHYKQHIYAFDKLRAHFRNEQ</sequence>
<organism evidence="1 2">
    <name type="scientific">Melipona quadrifasciata</name>
    <dbReference type="NCBI Taxonomy" id="166423"/>
    <lineage>
        <taxon>Eukaryota</taxon>
        <taxon>Metazoa</taxon>
        <taxon>Ecdysozoa</taxon>
        <taxon>Arthropoda</taxon>
        <taxon>Hexapoda</taxon>
        <taxon>Insecta</taxon>
        <taxon>Pterygota</taxon>
        <taxon>Neoptera</taxon>
        <taxon>Endopterygota</taxon>
        <taxon>Hymenoptera</taxon>
        <taxon>Apocrita</taxon>
        <taxon>Aculeata</taxon>
        <taxon>Apoidea</taxon>
        <taxon>Anthophila</taxon>
        <taxon>Apidae</taxon>
        <taxon>Melipona</taxon>
    </lineage>
</organism>